<evidence type="ECO:0000256" key="2">
    <source>
        <dbReference type="SAM" id="SignalP"/>
    </source>
</evidence>
<dbReference type="Gene3D" id="3.30.200.20">
    <property type="entry name" value="Phosphorylase Kinase, domain 1"/>
    <property type="match status" value="1"/>
</dbReference>
<dbReference type="OrthoDB" id="47558at2759"/>
<dbReference type="SUPFAM" id="SSF56112">
    <property type="entry name" value="Protein kinase-like (PK-like)"/>
    <property type="match status" value="1"/>
</dbReference>
<evidence type="ECO:0000256" key="1">
    <source>
        <dbReference type="PROSITE-ProRule" id="PRU10141"/>
    </source>
</evidence>
<proteinExistence type="predicted"/>
<gene>
    <name evidence="3" type="ORF">FisN_13Hh174</name>
</gene>
<dbReference type="GO" id="GO:0005524">
    <property type="term" value="F:ATP binding"/>
    <property type="evidence" value="ECO:0007669"/>
    <property type="project" value="UniProtKB-UniRule"/>
</dbReference>
<dbReference type="InParanoid" id="A0A1Z5KP63"/>
<dbReference type="InterPro" id="IPR011009">
    <property type="entry name" value="Kinase-like_dom_sf"/>
</dbReference>
<evidence type="ECO:0000313" key="3">
    <source>
        <dbReference type="EMBL" id="GAX27728.1"/>
    </source>
</evidence>
<keyword evidence="4" id="KW-1185">Reference proteome</keyword>
<dbReference type="Proteomes" id="UP000198406">
    <property type="component" value="Unassembled WGS sequence"/>
</dbReference>
<accession>A0A1Z5KP63</accession>
<keyword evidence="1" id="KW-0067">ATP-binding</keyword>
<name>A0A1Z5KP63_FISSO</name>
<comment type="caution">
    <text evidence="3">The sequence shown here is derived from an EMBL/GenBank/DDBJ whole genome shotgun (WGS) entry which is preliminary data.</text>
</comment>
<feature type="signal peptide" evidence="2">
    <location>
        <begin position="1"/>
        <end position="20"/>
    </location>
</feature>
<keyword evidence="1" id="KW-0547">Nucleotide-binding</keyword>
<evidence type="ECO:0000313" key="4">
    <source>
        <dbReference type="Proteomes" id="UP000198406"/>
    </source>
</evidence>
<keyword evidence="2" id="KW-0732">Signal</keyword>
<feature type="binding site" evidence="1">
    <location>
        <position position="119"/>
    </location>
    <ligand>
        <name>ATP</name>
        <dbReference type="ChEBI" id="CHEBI:30616"/>
    </ligand>
</feature>
<dbReference type="AlphaFoldDB" id="A0A1Z5KP63"/>
<protein>
    <recommendedName>
        <fullName evidence="5">Protein kinase domain-containing protein</fullName>
    </recommendedName>
</protein>
<feature type="chain" id="PRO_5012012375" description="Protein kinase domain-containing protein" evidence="2">
    <location>
        <begin position="21"/>
        <end position="304"/>
    </location>
</feature>
<reference evidence="3 4" key="1">
    <citation type="journal article" date="2015" name="Plant Cell">
        <title>Oil accumulation by the oleaginous diatom Fistulifera solaris as revealed by the genome and transcriptome.</title>
        <authorList>
            <person name="Tanaka T."/>
            <person name="Maeda Y."/>
            <person name="Veluchamy A."/>
            <person name="Tanaka M."/>
            <person name="Abida H."/>
            <person name="Marechal E."/>
            <person name="Bowler C."/>
            <person name="Muto M."/>
            <person name="Sunaga Y."/>
            <person name="Tanaka M."/>
            <person name="Yoshino T."/>
            <person name="Taniguchi T."/>
            <person name="Fukuda Y."/>
            <person name="Nemoto M."/>
            <person name="Matsumoto M."/>
            <person name="Wong P.S."/>
            <person name="Aburatani S."/>
            <person name="Fujibuchi W."/>
        </authorList>
    </citation>
    <scope>NUCLEOTIDE SEQUENCE [LARGE SCALE GENOMIC DNA]</scope>
    <source>
        <strain evidence="3 4">JPCC DA0580</strain>
    </source>
</reference>
<sequence length="304" mass="33221">MLVRHARLLILPLLLPEAACLSFLHARRISSRIRHHCANAFLQSILVPLAITAVAIPAHAEVAPQSTVHAWQFENGAVVIPDPFLFAEKVLHQPRLLGSGGGGAVLALTQDNGRSYAVKTSWSSSTESIEKECRVLQHLEDKHVTGVERCLGVQSYISEDESDARRAMILLEPVMEGPIAASLSDLSPPLQSHAVEMILKTTIQILSANVAVTDVQVLISQETGDVLFIDFSEARILPSSSNSFMQQALLSNFVQEVSALIPKDQEVLAARIVSQFVEEQKSLGRPLSTQALTLLEEQFLLDEI</sequence>
<dbReference type="EMBL" id="BDSP01000259">
    <property type="protein sequence ID" value="GAX27728.1"/>
    <property type="molecule type" value="Genomic_DNA"/>
</dbReference>
<organism evidence="3 4">
    <name type="scientific">Fistulifera solaris</name>
    <name type="common">Oleaginous diatom</name>
    <dbReference type="NCBI Taxonomy" id="1519565"/>
    <lineage>
        <taxon>Eukaryota</taxon>
        <taxon>Sar</taxon>
        <taxon>Stramenopiles</taxon>
        <taxon>Ochrophyta</taxon>
        <taxon>Bacillariophyta</taxon>
        <taxon>Bacillariophyceae</taxon>
        <taxon>Bacillariophycidae</taxon>
        <taxon>Naviculales</taxon>
        <taxon>Naviculaceae</taxon>
        <taxon>Fistulifera</taxon>
    </lineage>
</organism>
<dbReference type="PROSITE" id="PS00107">
    <property type="entry name" value="PROTEIN_KINASE_ATP"/>
    <property type="match status" value="1"/>
</dbReference>
<evidence type="ECO:0008006" key="5">
    <source>
        <dbReference type="Google" id="ProtNLM"/>
    </source>
</evidence>
<dbReference type="InterPro" id="IPR017441">
    <property type="entry name" value="Protein_kinase_ATP_BS"/>
</dbReference>